<dbReference type="SUPFAM" id="SSF55785">
    <property type="entry name" value="PYP-like sensor domain (PAS domain)"/>
    <property type="match status" value="3"/>
</dbReference>
<dbReference type="InterPro" id="IPR000014">
    <property type="entry name" value="PAS"/>
</dbReference>
<reference evidence="4 5" key="1">
    <citation type="submission" date="2016-10" db="EMBL/GenBank/DDBJ databases">
        <authorList>
            <person name="de Groot N.N."/>
        </authorList>
    </citation>
    <scope>NUCLEOTIDE SEQUENCE [LARGE SCALE GENOMIC DNA]</scope>
    <source>
        <strain evidence="4 5">CGMCC 1.6291</strain>
    </source>
</reference>
<evidence type="ECO:0000313" key="4">
    <source>
        <dbReference type="EMBL" id="SEO56469.1"/>
    </source>
</evidence>
<dbReference type="SMART" id="SM00086">
    <property type="entry name" value="PAC"/>
    <property type="match status" value="1"/>
</dbReference>
<keyword evidence="5" id="KW-1185">Reference proteome</keyword>
<dbReference type="SMART" id="SM00065">
    <property type="entry name" value="GAF"/>
    <property type="match status" value="1"/>
</dbReference>
<dbReference type="InterPro" id="IPR003018">
    <property type="entry name" value="GAF"/>
</dbReference>
<dbReference type="OrthoDB" id="9811306at2"/>
<dbReference type="InterPro" id="IPR013656">
    <property type="entry name" value="PAS_4"/>
</dbReference>
<feature type="transmembrane region" description="Helical" evidence="1">
    <location>
        <begin position="123"/>
        <end position="141"/>
    </location>
</feature>
<feature type="transmembrane region" description="Helical" evidence="1">
    <location>
        <begin position="63"/>
        <end position="87"/>
    </location>
</feature>
<dbReference type="SMART" id="SM00091">
    <property type="entry name" value="PAS"/>
    <property type="match status" value="3"/>
</dbReference>
<dbReference type="Gene3D" id="3.30.450.40">
    <property type="match status" value="1"/>
</dbReference>
<dbReference type="InterPro" id="IPR052155">
    <property type="entry name" value="Biofilm_reg_signaling"/>
</dbReference>
<organism evidence="4 5">
    <name type="scientific">Aquisalimonas asiatica</name>
    <dbReference type="NCBI Taxonomy" id="406100"/>
    <lineage>
        <taxon>Bacteria</taxon>
        <taxon>Pseudomonadati</taxon>
        <taxon>Pseudomonadota</taxon>
        <taxon>Gammaproteobacteria</taxon>
        <taxon>Chromatiales</taxon>
        <taxon>Ectothiorhodospiraceae</taxon>
        <taxon>Aquisalimonas</taxon>
    </lineage>
</organism>
<dbReference type="Pfam" id="PF00989">
    <property type="entry name" value="PAS"/>
    <property type="match status" value="2"/>
</dbReference>
<evidence type="ECO:0000259" key="3">
    <source>
        <dbReference type="PROSITE" id="PS50113"/>
    </source>
</evidence>
<evidence type="ECO:0000259" key="2">
    <source>
        <dbReference type="PROSITE" id="PS50112"/>
    </source>
</evidence>
<dbReference type="RefSeq" id="WP_091639974.1">
    <property type="nucleotide sequence ID" value="NZ_FOEG01000001.1"/>
</dbReference>
<evidence type="ECO:0000256" key="1">
    <source>
        <dbReference type="SAM" id="Phobius"/>
    </source>
</evidence>
<dbReference type="STRING" id="406100.SAMN04488052_101723"/>
<dbReference type="GO" id="GO:0006355">
    <property type="term" value="P:regulation of DNA-templated transcription"/>
    <property type="evidence" value="ECO:0007669"/>
    <property type="project" value="InterPro"/>
</dbReference>
<dbReference type="PANTHER" id="PTHR44757">
    <property type="entry name" value="DIGUANYLATE CYCLASE DGCP"/>
    <property type="match status" value="1"/>
</dbReference>
<feature type="domain" description="PAS" evidence="2">
    <location>
        <begin position="894"/>
        <end position="945"/>
    </location>
</feature>
<dbReference type="EMBL" id="FOEG01000001">
    <property type="protein sequence ID" value="SEO56469.1"/>
    <property type="molecule type" value="Genomic_DNA"/>
</dbReference>
<dbReference type="PANTHER" id="PTHR44757:SF2">
    <property type="entry name" value="BIOFILM ARCHITECTURE MAINTENANCE PROTEIN MBAA"/>
    <property type="match status" value="1"/>
</dbReference>
<dbReference type="PROSITE" id="PS50112">
    <property type="entry name" value="PAS"/>
    <property type="match status" value="3"/>
</dbReference>
<feature type="domain" description="PAC" evidence="3">
    <location>
        <begin position="661"/>
        <end position="713"/>
    </location>
</feature>
<dbReference type="AlphaFoldDB" id="A0A1H8QQH8"/>
<keyword evidence="1" id="KW-0812">Transmembrane</keyword>
<dbReference type="InterPro" id="IPR000700">
    <property type="entry name" value="PAS-assoc_C"/>
</dbReference>
<protein>
    <submittedName>
        <fullName evidence="4">PAS domain S-box-containing protein</fullName>
    </submittedName>
</protein>
<sequence>MRPWLDTFRLVLAGALLGLGAMITVASSSLALTAAPGFSGIDPLLREVSLFSGLSLALAGAGWMALVGGVAAVAALLAAIAVAASLLALSGGWLAPADIAGGSVAGLIGAALLVASLPDCRFFPWRVVGALGLIASALMGYSGMPVEALALAVAGGLALSGAPLSGAASPPEKHASLVLPVAAYGVLLLGTLVLWQVILHEERGRWAERTDRVVDRFHLVVAADLDLRVDAMERMAGRSEERPDMAETEWRQDAAAYIAHFAGLEGIGMADHEAVPRWIQGRLWLEIAAPGGLRHDPRITMPLEAARRSGRTRLSPALQPLDGGAFVYTLTPVRGSGDGGGFVVGLSGLDTVFRHARAGVEPGFRFQVREAGGRHLFGPEAGPDAGGHVRAERDVAVHGAGWTVAAWPAPRFLAQERSRVGDAVLISGVLLALIGLVAMRLALLARERAVLAARNAHALRREIQEREQAEANRQATALRLEHTLDGLADGFMTLNADYRVTYVNRVTCELAGVRERDVIGKPLRNLFPDNRPIYDSLYARVMETGQPLAEEVHDPTLDRWLDVRVYPAEDGIAVYLRDVTEARASRDQLRFQAQILEHIHEAVIGSDLAGNITFWNGGAERLFGYDADTMVGGPLRLLRPGPDQLSLRREFMEPVLTKGAHELQLQLETSDGEPFVAMISLSLTRDSDGRATGVLAFILDMTERVAFETDLQEALTRAQIYARRLRELGRISLELNTSSHWRRTVETLAREARELLESHLCQVTVLDDGAHNGLSSVIAASQKYPGYGGSQETLAPDWLWEQLRRSRAPVLLTEAEYEDENGEPTFPRCGLGVPIVNHDATVIGVVFCADRYRGEFTADDEAIGVQLAQFAGAVLAKSQALEAMRVADAQLREQLEFLSTVTRSVTEGIVVTDARGVIDYVNPAAKTLLNRDQAELVGHRLLDLLGETQPVVTTPGEVSDAWKTTIPCRDGGHRTLVFRVSQLAEGRWQNGRVLVFSEEH</sequence>
<dbReference type="InterPro" id="IPR013767">
    <property type="entry name" value="PAS_fold"/>
</dbReference>
<proteinExistence type="predicted"/>
<name>A0A1H8QQH8_9GAMM</name>
<evidence type="ECO:0000313" key="5">
    <source>
        <dbReference type="Proteomes" id="UP000199657"/>
    </source>
</evidence>
<feature type="transmembrane region" description="Helical" evidence="1">
    <location>
        <begin position="423"/>
        <end position="445"/>
    </location>
</feature>
<dbReference type="CDD" id="cd00130">
    <property type="entry name" value="PAS"/>
    <property type="match status" value="3"/>
</dbReference>
<feature type="domain" description="PAS" evidence="2">
    <location>
        <begin position="476"/>
        <end position="545"/>
    </location>
</feature>
<keyword evidence="1" id="KW-0472">Membrane</keyword>
<feature type="domain" description="PAS" evidence="2">
    <location>
        <begin position="588"/>
        <end position="659"/>
    </location>
</feature>
<dbReference type="InterPro" id="IPR029016">
    <property type="entry name" value="GAF-like_dom_sf"/>
</dbReference>
<dbReference type="Proteomes" id="UP000199657">
    <property type="component" value="Unassembled WGS sequence"/>
</dbReference>
<dbReference type="InterPro" id="IPR035965">
    <property type="entry name" value="PAS-like_dom_sf"/>
</dbReference>
<keyword evidence="1" id="KW-1133">Transmembrane helix</keyword>
<feature type="transmembrane region" description="Helical" evidence="1">
    <location>
        <begin position="99"/>
        <end position="117"/>
    </location>
</feature>
<dbReference type="Gene3D" id="3.30.450.20">
    <property type="entry name" value="PAS domain"/>
    <property type="match status" value="3"/>
</dbReference>
<dbReference type="NCBIfam" id="TIGR00229">
    <property type="entry name" value="sensory_box"/>
    <property type="match status" value="1"/>
</dbReference>
<dbReference type="Pfam" id="PF13185">
    <property type="entry name" value="GAF_2"/>
    <property type="match status" value="1"/>
</dbReference>
<dbReference type="Pfam" id="PF08448">
    <property type="entry name" value="PAS_4"/>
    <property type="match status" value="1"/>
</dbReference>
<accession>A0A1H8QQH8</accession>
<dbReference type="SUPFAM" id="SSF55781">
    <property type="entry name" value="GAF domain-like"/>
    <property type="match status" value="1"/>
</dbReference>
<dbReference type="InterPro" id="IPR001610">
    <property type="entry name" value="PAC"/>
</dbReference>
<dbReference type="PROSITE" id="PS50113">
    <property type="entry name" value="PAC"/>
    <property type="match status" value="1"/>
</dbReference>
<feature type="transmembrane region" description="Helical" evidence="1">
    <location>
        <begin position="177"/>
        <end position="199"/>
    </location>
</feature>
<gene>
    <name evidence="4" type="ORF">SAMN04488052_101723</name>
</gene>